<dbReference type="InterPro" id="IPR016181">
    <property type="entry name" value="Acyl_CoA_acyltransferase"/>
</dbReference>
<dbReference type="EMBL" id="BBZA01000265">
    <property type="protein sequence ID" value="GAP64456.1"/>
    <property type="molecule type" value="Genomic_DNA"/>
</dbReference>
<dbReference type="RefSeq" id="WP_054494133.1">
    <property type="nucleotide sequence ID" value="NZ_BBZA01000265.1"/>
</dbReference>
<evidence type="ECO:0000313" key="7">
    <source>
        <dbReference type="Proteomes" id="UP000050502"/>
    </source>
</evidence>
<dbReference type="InterPro" id="IPR050832">
    <property type="entry name" value="Bact_Acetyltransf"/>
</dbReference>
<keyword evidence="1" id="KW-0808">Transferase</keyword>
<reference evidence="4 6" key="1">
    <citation type="journal article" date="2015" name="Genome Announc.">
        <title>Draft Genome Sequence of a Heterotrophic Facultative Anaerobic Thermophilic Bacterium, Ardenticatena maritima Strain 110ST.</title>
        <authorList>
            <person name="Kawaichi S."/>
            <person name="Yoshida T."/>
            <person name="Sako Y."/>
            <person name="Nakamura R."/>
        </authorList>
    </citation>
    <scope>NUCLEOTIDE SEQUENCE [LARGE SCALE GENOMIC DNA]</scope>
    <source>
        <strain evidence="4 6">110S</strain>
    </source>
</reference>
<dbReference type="CDD" id="cd04301">
    <property type="entry name" value="NAT_SF"/>
    <property type="match status" value="1"/>
</dbReference>
<dbReference type="SUPFAM" id="SSF55729">
    <property type="entry name" value="Acyl-CoA N-acyltransferases (Nat)"/>
    <property type="match status" value="1"/>
</dbReference>
<dbReference type="PATRIC" id="fig|872965.6.peg.1237"/>
<dbReference type="Pfam" id="PF00583">
    <property type="entry name" value="Acetyltransf_1"/>
    <property type="match status" value="1"/>
</dbReference>
<proteinExistence type="predicted"/>
<comment type="caution">
    <text evidence="4">The sequence shown here is derived from an EMBL/GenBank/DDBJ whole genome shotgun (WGS) entry which is preliminary data.</text>
</comment>
<dbReference type="Gene3D" id="3.40.630.30">
    <property type="match status" value="1"/>
</dbReference>
<name>A0A0M8KBY8_9CHLR</name>
<dbReference type="PANTHER" id="PTHR43877">
    <property type="entry name" value="AMINOALKYLPHOSPHONATE N-ACETYLTRANSFERASE-RELATED-RELATED"/>
    <property type="match status" value="1"/>
</dbReference>
<organism evidence="4 6">
    <name type="scientific">Ardenticatena maritima</name>
    <dbReference type="NCBI Taxonomy" id="872965"/>
    <lineage>
        <taxon>Bacteria</taxon>
        <taxon>Bacillati</taxon>
        <taxon>Chloroflexota</taxon>
        <taxon>Ardenticatenia</taxon>
        <taxon>Ardenticatenales</taxon>
        <taxon>Ardenticatenaceae</taxon>
        <taxon>Ardenticatena</taxon>
    </lineage>
</organism>
<dbReference type="EMBL" id="LGKN01000004">
    <property type="protein sequence ID" value="KPL88370.1"/>
    <property type="molecule type" value="Genomic_DNA"/>
</dbReference>
<dbReference type="GO" id="GO:0016747">
    <property type="term" value="F:acyltransferase activity, transferring groups other than amino-acyl groups"/>
    <property type="evidence" value="ECO:0007669"/>
    <property type="project" value="InterPro"/>
</dbReference>
<evidence type="ECO:0000256" key="2">
    <source>
        <dbReference type="ARBA" id="ARBA00023315"/>
    </source>
</evidence>
<keyword evidence="2" id="KW-0012">Acyltransferase</keyword>
<dbReference type="AlphaFoldDB" id="A0A0M8KBY8"/>
<dbReference type="InParanoid" id="A0A0M8KBY8"/>
<dbReference type="Proteomes" id="UP000037784">
    <property type="component" value="Unassembled WGS sequence"/>
</dbReference>
<dbReference type="Proteomes" id="UP000050502">
    <property type="component" value="Unassembled WGS sequence"/>
</dbReference>
<feature type="domain" description="N-acetyltransferase" evidence="3">
    <location>
        <begin position="134"/>
        <end position="282"/>
    </location>
</feature>
<evidence type="ECO:0000313" key="6">
    <source>
        <dbReference type="Proteomes" id="UP000037784"/>
    </source>
</evidence>
<accession>A0A0M8KBY8</accession>
<protein>
    <recommendedName>
        <fullName evidence="3">N-acetyltransferase domain-containing protein</fullName>
    </recommendedName>
</protein>
<evidence type="ECO:0000259" key="3">
    <source>
        <dbReference type="PROSITE" id="PS51186"/>
    </source>
</evidence>
<keyword evidence="6" id="KW-1185">Reference proteome</keyword>
<evidence type="ECO:0000313" key="4">
    <source>
        <dbReference type="EMBL" id="GAP64456.1"/>
    </source>
</evidence>
<reference evidence="6" key="3">
    <citation type="submission" date="2015-08" db="EMBL/GenBank/DDBJ databases">
        <title>Draft Genome Sequence of a Heterotrophic Facultative Anaerobic Bacterium Ardenticatena maritima Strain 110S.</title>
        <authorList>
            <person name="Kawaichi S."/>
            <person name="Yoshida T."/>
            <person name="Sako Y."/>
            <person name="Nakamura R."/>
        </authorList>
    </citation>
    <scope>NUCLEOTIDE SEQUENCE [LARGE SCALE GENOMIC DNA]</scope>
    <source>
        <strain evidence="6">110S</strain>
    </source>
</reference>
<sequence length="282" mass="31756">MADLARLFESYACCTGTPPPSSDDPNTQTFTAQDGDSCAALLARPHPDHPRHYEIVFYHAIGARADLLLRQLLQSTLPTLQADAAQIVTTFRPVRPTWDLRHWGFEPLDRLRMVRDLTTFNAPEPLVADEYFIAPLREAYVDDLVHPFITANAGTVEQHLFPISPERARTLLRTFAASAHADTDEVSFVVLHSGTPVGALLARRPMPERGDLWQIFVAPEHQGRGLGRALLLTALRALKAHGAREAEVESARHLPAYFLLRWLGFEEMETIPLRFWLRVMHT</sequence>
<dbReference type="PROSITE" id="PS51186">
    <property type="entry name" value="GNAT"/>
    <property type="match status" value="1"/>
</dbReference>
<gene>
    <name evidence="4" type="ORF">ARMA_2879</name>
    <name evidence="5" type="ORF">SE16_06015</name>
</gene>
<evidence type="ECO:0000256" key="1">
    <source>
        <dbReference type="ARBA" id="ARBA00022679"/>
    </source>
</evidence>
<reference evidence="5 7" key="2">
    <citation type="submission" date="2015-07" db="EMBL/GenBank/DDBJ databases">
        <title>Whole genome sequence of Ardenticatena maritima DSM 23922.</title>
        <authorList>
            <person name="Hemp J."/>
            <person name="Ward L.M."/>
            <person name="Pace L.A."/>
            <person name="Fischer W.W."/>
        </authorList>
    </citation>
    <scope>NUCLEOTIDE SEQUENCE [LARGE SCALE GENOMIC DNA]</scope>
    <source>
        <strain evidence="5 7">110S</strain>
    </source>
</reference>
<evidence type="ECO:0000313" key="5">
    <source>
        <dbReference type="EMBL" id="KPL88370.1"/>
    </source>
</evidence>
<dbReference type="InterPro" id="IPR000182">
    <property type="entry name" value="GNAT_dom"/>
</dbReference>
<dbReference type="STRING" id="872965.SE16_06015"/>